<keyword evidence="1" id="KW-0472">Membrane</keyword>
<dbReference type="PANTHER" id="PTHR37947:SF1">
    <property type="entry name" value="BLL2462 PROTEIN"/>
    <property type="match status" value="1"/>
</dbReference>
<dbReference type="AlphaFoldDB" id="A0A286RCX6"/>
<dbReference type="InterPro" id="IPR036465">
    <property type="entry name" value="vWFA_dom_sf"/>
</dbReference>
<dbReference type="SUPFAM" id="SSF53300">
    <property type="entry name" value="vWA-like"/>
    <property type="match status" value="1"/>
</dbReference>
<dbReference type="Gene3D" id="3.40.50.880">
    <property type="match status" value="1"/>
</dbReference>
<name>A0A286RCX6_9BACT</name>
<evidence type="ECO:0008006" key="4">
    <source>
        <dbReference type="Google" id="ProtNLM"/>
    </source>
</evidence>
<sequence length="766" mass="86200">MIGEKVVRDDGYVYEIAGGWPWPVWVTVIVVVLCLAFFWGWYYRRTIDLAKYQRIILVLLRAGVTLAIIAMLAQWVVIPQRTSRPLIGIVLDDSMSMSVEDETVGTTAAAAKSASDREKSTRSRWAAAIDAVTSRERGLLHRLADQYRVRVYFLNDVPIDGKSADEVANRLKDARPQRLSTPLGRSILQVLDRLRGAPPAALVVFTDGVNNEGPSLADAAEEAARQFIPVFFVALGAEGRRPDVLIENWLMEERVFAGDKVVLRADIVTKHVRDKQVYVRLVDESNKNVFMEKKVDVTETGRQEVTMAFQPPRVGEIVLRLECQPVSGEVALENNSQTKILWVEKRAIRVLLIGNTPGFEYRFLQNCLGRESSITLRSVLLSADPELEEDLDNGLWLIRGAREEVWTQDVIILVDLPAAVFPPRVWEDLAGFVDRNEKPGGLVVIAGPNWRWEASASTPLARVLPISSGSSVVDIVADSASRVMPTDDGWRVPWFLLGTTLEDSRQIWSRLPGIYCFHDIKDIKPGARILATVEKNQRQYPVCIFSYVGRGRVLFHAMDETWRWRKVNNLMWYRQFWIELIRCMARSKLETGGGAILSTDRKTYSPGDPVWITLQGVIGQSDLGGEVTVWLGQDGRSRRQITLQRRSPEANTFQTVLHDLTPGQYVAWLAGERESVRTSFTVLPPKKEMQQTDVAWEEMAAAAKRTGGAVYRVGQIDRLIHSLPAGKASPVEILPPITLWNQPLILAFIVGMLTIEWALRKMWGLM</sequence>
<reference evidence="2 3" key="1">
    <citation type="journal article" name="Front. Microbiol.">
        <title>Sugar Metabolism of the First Thermophilic Planctomycete Thermogutta terrifontis: Comparative Genomic and Transcriptomic Approaches.</title>
        <authorList>
            <person name="Elcheninov A.G."/>
            <person name="Menzel P."/>
            <person name="Gudbergsdottir S.R."/>
            <person name="Slesarev A.I."/>
            <person name="Kadnikov V.V."/>
            <person name="Krogh A."/>
            <person name="Bonch-Osmolovskaya E.A."/>
            <person name="Peng X."/>
            <person name="Kublanov I.V."/>
        </authorList>
    </citation>
    <scope>NUCLEOTIDE SEQUENCE [LARGE SCALE GENOMIC DNA]</scope>
    <source>
        <strain evidence="2 3">R1</strain>
    </source>
</reference>
<dbReference type="InterPro" id="IPR029062">
    <property type="entry name" value="Class_I_gatase-like"/>
</dbReference>
<gene>
    <name evidence="2" type="ORF">THTE_1175</name>
</gene>
<proteinExistence type="predicted"/>
<feature type="transmembrane region" description="Helical" evidence="1">
    <location>
        <begin position="20"/>
        <end position="43"/>
    </location>
</feature>
<dbReference type="SUPFAM" id="SSF52317">
    <property type="entry name" value="Class I glutamine amidotransferase-like"/>
    <property type="match status" value="1"/>
</dbReference>
<feature type="transmembrane region" description="Helical" evidence="1">
    <location>
        <begin position="739"/>
        <end position="759"/>
    </location>
</feature>
<keyword evidence="1" id="KW-1133">Transmembrane helix</keyword>
<evidence type="ECO:0000256" key="1">
    <source>
        <dbReference type="SAM" id="Phobius"/>
    </source>
</evidence>
<keyword evidence="1" id="KW-0812">Transmembrane</keyword>
<evidence type="ECO:0000313" key="2">
    <source>
        <dbReference type="EMBL" id="ASV73777.1"/>
    </source>
</evidence>
<dbReference type="Proteomes" id="UP000215086">
    <property type="component" value="Chromosome"/>
</dbReference>
<evidence type="ECO:0000313" key="3">
    <source>
        <dbReference type="Proteomes" id="UP000215086"/>
    </source>
</evidence>
<dbReference type="EMBL" id="CP018477">
    <property type="protein sequence ID" value="ASV73777.1"/>
    <property type="molecule type" value="Genomic_DNA"/>
</dbReference>
<keyword evidence="3" id="KW-1185">Reference proteome</keyword>
<organism evidence="2 3">
    <name type="scientific">Thermogutta terrifontis</name>
    <dbReference type="NCBI Taxonomy" id="1331910"/>
    <lineage>
        <taxon>Bacteria</taxon>
        <taxon>Pseudomonadati</taxon>
        <taxon>Planctomycetota</taxon>
        <taxon>Planctomycetia</taxon>
        <taxon>Pirellulales</taxon>
        <taxon>Thermoguttaceae</taxon>
        <taxon>Thermogutta</taxon>
    </lineage>
</organism>
<dbReference type="PANTHER" id="PTHR37947">
    <property type="entry name" value="BLL2462 PROTEIN"/>
    <property type="match status" value="1"/>
</dbReference>
<dbReference type="CDD" id="cd00198">
    <property type="entry name" value="vWFA"/>
    <property type="match status" value="1"/>
</dbReference>
<feature type="transmembrane region" description="Helical" evidence="1">
    <location>
        <begin position="55"/>
        <end position="77"/>
    </location>
</feature>
<dbReference type="Gene3D" id="3.40.50.410">
    <property type="entry name" value="von Willebrand factor, type A domain"/>
    <property type="match status" value="1"/>
</dbReference>
<dbReference type="KEGG" id="ttf:THTE_1175"/>
<protein>
    <recommendedName>
        <fullName evidence="4">VWFA domain-containing protein</fullName>
    </recommendedName>
</protein>
<accession>A0A286RCX6</accession>